<dbReference type="InterPro" id="IPR029787">
    <property type="entry name" value="Nucleotide_cyclase"/>
</dbReference>
<dbReference type="PROSITE" id="PS50125">
    <property type="entry name" value="GUANYLATE_CYCLASE_2"/>
    <property type="match status" value="1"/>
</dbReference>
<name>A0ABN2KAH4_9ACTN</name>
<dbReference type="SMART" id="SM00044">
    <property type="entry name" value="CYCc"/>
    <property type="match status" value="1"/>
</dbReference>
<dbReference type="InterPro" id="IPR050697">
    <property type="entry name" value="Adenylyl/Guanylyl_Cyclase_3/4"/>
</dbReference>
<dbReference type="InterPro" id="IPR001054">
    <property type="entry name" value="A/G_cyclase"/>
</dbReference>
<protein>
    <submittedName>
        <fullName evidence="3">Adenylate/guanylate cyclase domain-containing protein</fullName>
    </submittedName>
</protein>
<proteinExistence type="inferred from homology"/>
<dbReference type="PANTHER" id="PTHR43081">
    <property type="entry name" value="ADENYLATE CYCLASE, TERMINAL-DIFFERENTIATION SPECIFIC-RELATED"/>
    <property type="match status" value="1"/>
</dbReference>
<sequence length="293" mass="31557">MRRLWRALGFPEPGDRQAFGDADVAAFGQVKAAVESDLLTEDTVLRLARAMGVTMARLADWEVATLVDEMEHDVQVGRADSRLSVALTLAQQVAPRFEEVLVQVWRRHLTAAAARMEAIGAKDTELRTTTMTVGFADLSRFTSLSNQLDDAALGSLVERFEERGADVITVGGGRVIKTLGDAVLYVTADPVVATRIALDLVGSVGARDDVPAIRVGLATGSVVSRLGDVFGPPVNLAARLSHVARAHRVLVDEETARAIGPEFATRALPPRPLRGFGNVSPITVTQRRAFRSR</sequence>
<comment type="caution">
    <text evidence="3">The sequence shown here is derived from an EMBL/GenBank/DDBJ whole genome shotgun (WGS) entry which is preliminary data.</text>
</comment>
<organism evidence="3 4">
    <name type="scientific">Aeromicrobium alkaliterrae</name>
    <dbReference type="NCBI Taxonomy" id="302168"/>
    <lineage>
        <taxon>Bacteria</taxon>
        <taxon>Bacillati</taxon>
        <taxon>Actinomycetota</taxon>
        <taxon>Actinomycetes</taxon>
        <taxon>Propionibacteriales</taxon>
        <taxon>Nocardioidaceae</taxon>
        <taxon>Aeromicrobium</taxon>
    </lineage>
</organism>
<dbReference type="CDD" id="cd07302">
    <property type="entry name" value="CHD"/>
    <property type="match status" value="1"/>
</dbReference>
<keyword evidence="4" id="KW-1185">Reference proteome</keyword>
<evidence type="ECO:0000259" key="2">
    <source>
        <dbReference type="PROSITE" id="PS50125"/>
    </source>
</evidence>
<evidence type="ECO:0000313" key="4">
    <source>
        <dbReference type="Proteomes" id="UP001501057"/>
    </source>
</evidence>
<comment type="similarity">
    <text evidence="1">Belongs to the adenylyl cyclase class-3 family.</text>
</comment>
<dbReference type="Gene3D" id="3.30.70.1230">
    <property type="entry name" value="Nucleotide cyclase"/>
    <property type="match status" value="1"/>
</dbReference>
<accession>A0ABN2KAH4</accession>
<dbReference type="Pfam" id="PF00211">
    <property type="entry name" value="Guanylate_cyc"/>
    <property type="match status" value="1"/>
</dbReference>
<evidence type="ECO:0000313" key="3">
    <source>
        <dbReference type="EMBL" id="GAA1751771.1"/>
    </source>
</evidence>
<evidence type="ECO:0000256" key="1">
    <source>
        <dbReference type="ARBA" id="ARBA00005381"/>
    </source>
</evidence>
<gene>
    <name evidence="3" type="ORF">GCM10009710_34450</name>
</gene>
<reference evidence="3 4" key="1">
    <citation type="journal article" date="2019" name="Int. J. Syst. Evol. Microbiol.">
        <title>The Global Catalogue of Microorganisms (GCM) 10K type strain sequencing project: providing services to taxonomists for standard genome sequencing and annotation.</title>
        <authorList>
            <consortium name="The Broad Institute Genomics Platform"/>
            <consortium name="The Broad Institute Genome Sequencing Center for Infectious Disease"/>
            <person name="Wu L."/>
            <person name="Ma J."/>
        </authorList>
    </citation>
    <scope>NUCLEOTIDE SEQUENCE [LARGE SCALE GENOMIC DNA]</scope>
    <source>
        <strain evidence="3 4">JCM 13518</strain>
    </source>
</reference>
<feature type="domain" description="Guanylate cyclase" evidence="2">
    <location>
        <begin position="132"/>
        <end position="241"/>
    </location>
</feature>
<dbReference type="PANTHER" id="PTHR43081:SF19">
    <property type="entry name" value="PH-SENSITIVE ADENYLATE CYCLASE RV1264"/>
    <property type="match status" value="1"/>
</dbReference>
<dbReference type="EMBL" id="BAAAME010000010">
    <property type="protein sequence ID" value="GAA1751771.1"/>
    <property type="molecule type" value="Genomic_DNA"/>
</dbReference>
<dbReference type="Proteomes" id="UP001501057">
    <property type="component" value="Unassembled WGS sequence"/>
</dbReference>
<dbReference type="SUPFAM" id="SSF55073">
    <property type="entry name" value="Nucleotide cyclase"/>
    <property type="match status" value="1"/>
</dbReference>